<dbReference type="EMBL" id="RWGY01000002">
    <property type="protein sequence ID" value="TVU51508.1"/>
    <property type="molecule type" value="Genomic_DNA"/>
</dbReference>
<protein>
    <submittedName>
        <fullName evidence="1">Uncharacterized protein</fullName>
    </submittedName>
</protein>
<keyword evidence="2" id="KW-1185">Reference proteome</keyword>
<evidence type="ECO:0000313" key="2">
    <source>
        <dbReference type="Proteomes" id="UP000324897"/>
    </source>
</evidence>
<evidence type="ECO:0000313" key="1">
    <source>
        <dbReference type="EMBL" id="TVU51508.1"/>
    </source>
</evidence>
<reference evidence="1 2" key="1">
    <citation type="journal article" date="2019" name="Sci. Rep.">
        <title>A high-quality genome of Eragrostis curvula grass provides insights into Poaceae evolution and supports new strategies to enhance forage quality.</title>
        <authorList>
            <person name="Carballo J."/>
            <person name="Santos B.A.C.M."/>
            <person name="Zappacosta D."/>
            <person name="Garbus I."/>
            <person name="Selva J.P."/>
            <person name="Gallo C.A."/>
            <person name="Diaz A."/>
            <person name="Albertini E."/>
            <person name="Caccamo M."/>
            <person name="Echenique V."/>
        </authorList>
    </citation>
    <scope>NUCLEOTIDE SEQUENCE [LARGE SCALE GENOMIC DNA]</scope>
    <source>
        <strain evidence="2">cv. Victoria</strain>
        <tissue evidence="1">Leaf</tissue>
    </source>
</reference>
<sequence>MAMRSLFRRIPGSVLRSGSGMRSGNALSPAAASRFMGSGSQDIPIPKNIAEGEVLAAKTRESRKVMREAMKVLGEDFDIAMKKANEEVLFTKEYVRREGDKLARSLENLQKVGEACVAAVIASPLLMITWINCRA</sequence>
<organism evidence="1 2">
    <name type="scientific">Eragrostis curvula</name>
    <name type="common">weeping love grass</name>
    <dbReference type="NCBI Taxonomy" id="38414"/>
    <lineage>
        <taxon>Eukaryota</taxon>
        <taxon>Viridiplantae</taxon>
        <taxon>Streptophyta</taxon>
        <taxon>Embryophyta</taxon>
        <taxon>Tracheophyta</taxon>
        <taxon>Spermatophyta</taxon>
        <taxon>Magnoliopsida</taxon>
        <taxon>Liliopsida</taxon>
        <taxon>Poales</taxon>
        <taxon>Poaceae</taxon>
        <taxon>PACMAD clade</taxon>
        <taxon>Chloridoideae</taxon>
        <taxon>Eragrostideae</taxon>
        <taxon>Eragrostidinae</taxon>
        <taxon>Eragrostis</taxon>
    </lineage>
</organism>
<accession>A0A5J9WTS0</accession>
<dbReference type="Proteomes" id="UP000324897">
    <property type="component" value="Chromosome 6"/>
</dbReference>
<gene>
    <name evidence="1" type="ORF">EJB05_02940</name>
</gene>
<comment type="caution">
    <text evidence="1">The sequence shown here is derived from an EMBL/GenBank/DDBJ whole genome shotgun (WGS) entry which is preliminary data.</text>
</comment>
<dbReference type="Gramene" id="TVU51508">
    <property type="protein sequence ID" value="TVU51508"/>
    <property type="gene ID" value="EJB05_02940"/>
</dbReference>
<dbReference type="AlphaFoldDB" id="A0A5J9WTS0"/>
<proteinExistence type="predicted"/>
<name>A0A5J9WTS0_9POAL</name>